<evidence type="ECO:0000256" key="1">
    <source>
        <dbReference type="SAM" id="Phobius"/>
    </source>
</evidence>
<feature type="transmembrane region" description="Helical" evidence="1">
    <location>
        <begin position="83"/>
        <end position="106"/>
    </location>
</feature>
<keyword evidence="1" id="KW-0472">Membrane</keyword>
<dbReference type="SUPFAM" id="SSF101307">
    <property type="entry name" value="YutG-like"/>
    <property type="match status" value="1"/>
</dbReference>
<dbReference type="EMBL" id="CP003557">
    <property type="protein sequence ID" value="AFN75663.1"/>
    <property type="molecule type" value="Genomic_DNA"/>
</dbReference>
<dbReference type="OrthoDB" id="9804091at2"/>
<keyword evidence="4" id="KW-1185">Reference proteome</keyword>
<protein>
    <submittedName>
        <fullName evidence="3">Phosphatidylglycerophosphatase A</fullName>
    </submittedName>
</protein>
<dbReference type="InterPro" id="IPR036681">
    <property type="entry name" value="PgpA-like_sf"/>
</dbReference>
<reference evidence="3 4" key="1">
    <citation type="journal article" date="2013" name="PLoS ONE">
        <title>Genomic analysis of Melioribacter roseus, facultatively anaerobic organotrophic bacterium representing a novel deep lineage within Bacteriodetes/Chlorobi group.</title>
        <authorList>
            <person name="Kadnikov V.V."/>
            <person name="Mardanov A.V."/>
            <person name="Podosokorskaya O.A."/>
            <person name="Gavrilov S.N."/>
            <person name="Kublanov I.V."/>
            <person name="Beletsky A.V."/>
            <person name="Bonch-Osmolovskaya E.A."/>
            <person name="Ravin N.V."/>
        </authorList>
    </citation>
    <scope>NUCLEOTIDE SEQUENCE [LARGE SCALE GENOMIC DNA]</scope>
    <source>
        <strain evidence="4">JCM 17771 / P3M-2</strain>
    </source>
</reference>
<evidence type="ECO:0000313" key="4">
    <source>
        <dbReference type="Proteomes" id="UP000009011"/>
    </source>
</evidence>
<dbReference type="STRING" id="1191523.MROS_2433"/>
<dbReference type="InterPro" id="IPR026037">
    <property type="entry name" value="PgpA"/>
</dbReference>
<dbReference type="RefSeq" id="WP_014857093.1">
    <property type="nucleotide sequence ID" value="NC_018178.1"/>
</dbReference>
<dbReference type="PANTHER" id="PTHR36305">
    <property type="entry name" value="PHOSPHATIDYLGLYCEROPHOSPHATASE A"/>
    <property type="match status" value="1"/>
</dbReference>
<dbReference type="PIRSF" id="PIRSF006162">
    <property type="entry name" value="PgpA"/>
    <property type="match status" value="1"/>
</dbReference>
<dbReference type="Proteomes" id="UP000009011">
    <property type="component" value="Chromosome"/>
</dbReference>
<accession>I7A375</accession>
<keyword evidence="1" id="KW-1133">Transmembrane helix</keyword>
<dbReference type="eggNOG" id="COG1267">
    <property type="taxonomic scope" value="Bacteria"/>
</dbReference>
<feature type="transmembrane region" description="Helical" evidence="1">
    <location>
        <begin position="127"/>
        <end position="151"/>
    </location>
</feature>
<organism evidence="3 4">
    <name type="scientific">Melioribacter roseus (strain DSM 23840 / JCM 17771 / VKM B-2668 / P3M-2)</name>
    <dbReference type="NCBI Taxonomy" id="1191523"/>
    <lineage>
        <taxon>Bacteria</taxon>
        <taxon>Pseudomonadati</taxon>
        <taxon>Ignavibacteriota</taxon>
        <taxon>Ignavibacteria</taxon>
        <taxon>Ignavibacteriales</taxon>
        <taxon>Melioribacteraceae</taxon>
        <taxon>Melioribacter</taxon>
    </lineage>
</organism>
<dbReference type="CDD" id="cd06971">
    <property type="entry name" value="PgpA"/>
    <property type="match status" value="1"/>
</dbReference>
<dbReference type="HOGENOM" id="CLU_103734_1_2_10"/>
<evidence type="ECO:0000313" key="3">
    <source>
        <dbReference type="EMBL" id="AFN75663.1"/>
    </source>
</evidence>
<dbReference type="PATRIC" id="fig|1191523.3.peg.2565"/>
<proteinExistence type="predicted"/>
<keyword evidence="1" id="KW-0812">Transmembrane</keyword>
<feature type="transmembrane region" description="Helical" evidence="1">
    <location>
        <begin position="46"/>
        <end position="63"/>
    </location>
</feature>
<dbReference type="GO" id="GO:0006629">
    <property type="term" value="P:lipid metabolic process"/>
    <property type="evidence" value="ECO:0007669"/>
    <property type="project" value="InterPro"/>
</dbReference>
<name>I7A375_MELRP</name>
<evidence type="ECO:0000259" key="2">
    <source>
        <dbReference type="Pfam" id="PF04608"/>
    </source>
</evidence>
<gene>
    <name evidence="3" type="ordered locus">MROS_2433</name>
</gene>
<feature type="domain" description="YutG/PgpA" evidence="2">
    <location>
        <begin position="12"/>
        <end position="147"/>
    </location>
</feature>
<dbReference type="KEGG" id="mro:MROS_2433"/>
<sequence length="152" mass="17486">MATKINNLEKLIGSGIYSGYFPYFSGTAGSMVALAIYLIPGFENPVVMLLLISFFILTGQKLALKFEKRYGIDPKEFTLDEFIGTWISLLFIPKIIWYILPAFILWRLFDILKPYPIKKLEKVGNGWGVLLDDIAAGFYTFFLVHILFYFFN</sequence>
<dbReference type="InterPro" id="IPR007686">
    <property type="entry name" value="YutG/PgpA"/>
</dbReference>
<dbReference type="PANTHER" id="PTHR36305:SF1">
    <property type="entry name" value="PHOSPHATIDYLGLYCEROPHOSPHATASE A"/>
    <property type="match status" value="1"/>
</dbReference>
<dbReference type="Pfam" id="PF04608">
    <property type="entry name" value="PgpA"/>
    <property type="match status" value="1"/>
</dbReference>
<dbReference type="GO" id="GO:0008962">
    <property type="term" value="F:phosphatidylglycerophosphatase activity"/>
    <property type="evidence" value="ECO:0007669"/>
    <property type="project" value="InterPro"/>
</dbReference>
<dbReference type="AlphaFoldDB" id="I7A375"/>
<feature type="transmembrane region" description="Helical" evidence="1">
    <location>
        <begin position="20"/>
        <end position="39"/>
    </location>
</feature>